<dbReference type="EMBL" id="CAJVCH010533749">
    <property type="protein sequence ID" value="CAG7824721.1"/>
    <property type="molecule type" value="Genomic_DNA"/>
</dbReference>
<evidence type="ECO:0000313" key="1">
    <source>
        <dbReference type="EMBL" id="CAG7824721.1"/>
    </source>
</evidence>
<name>A0A8J2L1M0_9HEXA</name>
<keyword evidence="2" id="KW-1185">Reference proteome</keyword>
<evidence type="ECO:0008006" key="3">
    <source>
        <dbReference type="Google" id="ProtNLM"/>
    </source>
</evidence>
<sequence>MDAFINALQSEFKIVSRTADQFLGIRISRSSNGDISLDQSLYIEKLTKRFGMAG</sequence>
<reference evidence="1" key="1">
    <citation type="submission" date="2021-06" db="EMBL/GenBank/DDBJ databases">
        <authorList>
            <person name="Hodson N. C."/>
            <person name="Mongue J. A."/>
            <person name="Jaron S. K."/>
        </authorList>
    </citation>
    <scope>NUCLEOTIDE SEQUENCE</scope>
</reference>
<dbReference type="AlphaFoldDB" id="A0A8J2L1M0"/>
<dbReference type="Proteomes" id="UP000708208">
    <property type="component" value="Unassembled WGS sequence"/>
</dbReference>
<evidence type="ECO:0000313" key="2">
    <source>
        <dbReference type="Proteomes" id="UP000708208"/>
    </source>
</evidence>
<feature type="non-terminal residue" evidence="1">
    <location>
        <position position="54"/>
    </location>
</feature>
<gene>
    <name evidence="1" type="ORF">AFUS01_LOCUS34865</name>
</gene>
<organism evidence="1 2">
    <name type="scientific">Allacma fusca</name>
    <dbReference type="NCBI Taxonomy" id="39272"/>
    <lineage>
        <taxon>Eukaryota</taxon>
        <taxon>Metazoa</taxon>
        <taxon>Ecdysozoa</taxon>
        <taxon>Arthropoda</taxon>
        <taxon>Hexapoda</taxon>
        <taxon>Collembola</taxon>
        <taxon>Symphypleona</taxon>
        <taxon>Sminthuridae</taxon>
        <taxon>Allacma</taxon>
    </lineage>
</organism>
<proteinExistence type="predicted"/>
<protein>
    <recommendedName>
        <fullName evidence="3">Reverse transcriptase Ty1/copia-type domain-containing protein</fullName>
    </recommendedName>
</protein>
<accession>A0A8J2L1M0</accession>
<dbReference type="OrthoDB" id="8033884at2759"/>
<comment type="caution">
    <text evidence="1">The sequence shown here is derived from an EMBL/GenBank/DDBJ whole genome shotgun (WGS) entry which is preliminary data.</text>
</comment>